<dbReference type="OrthoDB" id="9810880at2"/>
<evidence type="ECO:0000256" key="4">
    <source>
        <dbReference type="ARBA" id="ARBA00022741"/>
    </source>
</evidence>
<protein>
    <recommendedName>
        <fullName evidence="2">hydroxymethylpyrimidine kinase</fullName>
        <ecNumber evidence="2">2.7.1.49</ecNumber>
    </recommendedName>
</protein>
<dbReference type="InterPro" id="IPR029056">
    <property type="entry name" value="Ribokinase-like"/>
</dbReference>
<keyword evidence="9" id="KW-1185">Reference proteome</keyword>
<dbReference type="PANTHER" id="PTHR20858:SF17">
    <property type="entry name" value="HYDROXYMETHYLPYRIMIDINE_PHOSPHOMETHYLPYRIMIDINE KINASE THI20-RELATED"/>
    <property type="match status" value="1"/>
</dbReference>
<sequence length="279" mass="30048">MEKIRRYPTALTIAGSDSGVCAGIQADLKTFSSLGVFVASVITAITAQNTAEVRAVEVLSTEIIKKQLEAVLDDMIVDVIKTGMLPSIEIIELVASIIDKYNIPPGIVDPVMVATRGARLTSTSIVSAFSKYLFSRITLITPNLPEAETLSGIQINSEKDIHTAANILLSQGCPAALIKGGHSQSPDSTDILFTANTEPVRFSSPRINSCNLHGTGCTYSSAIAAYIALNHNMEDAIRLAKNYISSAISTEKDILTGKGYDPINHFFEPQSLKIKRYED</sequence>
<evidence type="ECO:0000256" key="3">
    <source>
        <dbReference type="ARBA" id="ARBA00022679"/>
    </source>
</evidence>
<comment type="caution">
    <text evidence="8">The sequence shown here is derived from an EMBL/GenBank/DDBJ whole genome shotgun (WGS) entry which is preliminary data.</text>
</comment>
<dbReference type="RefSeq" id="WP_134437497.1">
    <property type="nucleotide sequence ID" value="NZ_SOML01000016.1"/>
</dbReference>
<dbReference type="Pfam" id="PF08543">
    <property type="entry name" value="Phos_pyr_kin"/>
    <property type="match status" value="1"/>
</dbReference>
<feature type="domain" description="Pyridoxamine kinase/Phosphomethylpyrimidine kinase" evidence="7">
    <location>
        <begin position="17"/>
        <end position="263"/>
    </location>
</feature>
<evidence type="ECO:0000256" key="6">
    <source>
        <dbReference type="ARBA" id="ARBA00022840"/>
    </source>
</evidence>
<dbReference type="InterPro" id="IPR013749">
    <property type="entry name" value="PM/HMP-P_kinase-1"/>
</dbReference>
<evidence type="ECO:0000256" key="2">
    <source>
        <dbReference type="ARBA" id="ARBA00012135"/>
    </source>
</evidence>
<dbReference type="AlphaFoldDB" id="A0A4Y8KU95"/>
<gene>
    <name evidence="8" type="primary">thiD</name>
    <name evidence="8" type="ORF">E2605_18425</name>
</gene>
<dbReference type="GO" id="GO:0005524">
    <property type="term" value="F:ATP binding"/>
    <property type="evidence" value="ECO:0007669"/>
    <property type="project" value="UniProtKB-KW"/>
</dbReference>
<dbReference type="Gene3D" id="3.40.1190.20">
    <property type="match status" value="1"/>
</dbReference>
<evidence type="ECO:0000313" key="9">
    <source>
        <dbReference type="Proteomes" id="UP000297861"/>
    </source>
</evidence>
<keyword evidence="5 8" id="KW-0418">Kinase</keyword>
<comment type="pathway">
    <text evidence="1">Cofactor biosynthesis; thiamine diphosphate biosynthesis.</text>
</comment>
<dbReference type="GO" id="GO:0005829">
    <property type="term" value="C:cytosol"/>
    <property type="evidence" value="ECO:0007669"/>
    <property type="project" value="TreeGrafter"/>
</dbReference>
<evidence type="ECO:0000313" key="8">
    <source>
        <dbReference type="EMBL" id="TFD92816.1"/>
    </source>
</evidence>
<keyword evidence="6" id="KW-0067">ATP-binding</keyword>
<dbReference type="FunFam" id="3.40.1190.20:FF:000003">
    <property type="entry name" value="Phosphomethylpyrimidine kinase ThiD"/>
    <property type="match status" value="1"/>
</dbReference>
<keyword evidence="3 8" id="KW-0808">Transferase</keyword>
<dbReference type="InterPro" id="IPR004399">
    <property type="entry name" value="HMP/HMP-P_kinase_dom"/>
</dbReference>
<name>A0A4Y8KU95_9BACT</name>
<proteinExistence type="predicted"/>
<dbReference type="GO" id="GO:0008902">
    <property type="term" value="F:hydroxymethylpyrimidine kinase activity"/>
    <property type="evidence" value="ECO:0007669"/>
    <property type="project" value="UniProtKB-EC"/>
</dbReference>
<dbReference type="SUPFAM" id="SSF53613">
    <property type="entry name" value="Ribokinase-like"/>
    <property type="match status" value="1"/>
</dbReference>
<dbReference type="CDD" id="cd01169">
    <property type="entry name" value="HMPP_kinase"/>
    <property type="match status" value="1"/>
</dbReference>
<dbReference type="EC" id="2.7.1.49" evidence="2"/>
<evidence type="ECO:0000256" key="5">
    <source>
        <dbReference type="ARBA" id="ARBA00022777"/>
    </source>
</evidence>
<dbReference type="Proteomes" id="UP000297861">
    <property type="component" value="Unassembled WGS sequence"/>
</dbReference>
<reference evidence="8 9" key="1">
    <citation type="submission" date="2019-03" db="EMBL/GenBank/DDBJ databases">
        <title>San Antonio Military Medical Center submission to MRSN (WRAIR), pending publication.</title>
        <authorList>
            <person name="Blyth D.M."/>
            <person name="Mccarthy S.L."/>
            <person name="Schall S.E."/>
            <person name="Stam J.A."/>
            <person name="Ong A.C."/>
            <person name="Mcgann P.T."/>
        </authorList>
    </citation>
    <scope>NUCLEOTIDE SEQUENCE [LARGE SCALE GENOMIC DNA]</scope>
    <source>
        <strain evidence="8 9">MRSN571793</strain>
    </source>
</reference>
<dbReference type="EMBL" id="SOML01000016">
    <property type="protein sequence ID" value="TFD92816.1"/>
    <property type="molecule type" value="Genomic_DNA"/>
</dbReference>
<organism evidence="8 9">
    <name type="scientific">Dysgonomonas capnocytophagoides</name>
    <dbReference type="NCBI Taxonomy" id="45254"/>
    <lineage>
        <taxon>Bacteria</taxon>
        <taxon>Pseudomonadati</taxon>
        <taxon>Bacteroidota</taxon>
        <taxon>Bacteroidia</taxon>
        <taxon>Bacteroidales</taxon>
        <taxon>Dysgonomonadaceae</taxon>
        <taxon>Dysgonomonas</taxon>
    </lineage>
</organism>
<dbReference type="PANTHER" id="PTHR20858">
    <property type="entry name" value="PHOSPHOMETHYLPYRIMIDINE KINASE"/>
    <property type="match status" value="1"/>
</dbReference>
<evidence type="ECO:0000259" key="7">
    <source>
        <dbReference type="Pfam" id="PF08543"/>
    </source>
</evidence>
<evidence type="ECO:0000256" key="1">
    <source>
        <dbReference type="ARBA" id="ARBA00004948"/>
    </source>
</evidence>
<dbReference type="GO" id="GO:0008972">
    <property type="term" value="F:phosphomethylpyrimidine kinase activity"/>
    <property type="evidence" value="ECO:0007669"/>
    <property type="project" value="InterPro"/>
</dbReference>
<keyword evidence="4" id="KW-0547">Nucleotide-binding</keyword>
<dbReference type="GO" id="GO:0009228">
    <property type="term" value="P:thiamine biosynthetic process"/>
    <property type="evidence" value="ECO:0007669"/>
    <property type="project" value="InterPro"/>
</dbReference>
<dbReference type="NCBIfam" id="TIGR00097">
    <property type="entry name" value="HMP-P_kinase"/>
    <property type="match status" value="1"/>
</dbReference>
<accession>A0A4Y8KU95</accession>